<evidence type="ECO:0000313" key="4">
    <source>
        <dbReference type="Proteomes" id="UP000712007"/>
    </source>
</evidence>
<feature type="chain" id="PRO_5037234179" evidence="1">
    <location>
        <begin position="22"/>
        <end position="1068"/>
    </location>
</feature>
<dbReference type="AlphaFoldDB" id="A0A940IEP5"/>
<dbReference type="InterPro" id="IPR003961">
    <property type="entry name" value="FN3_dom"/>
</dbReference>
<evidence type="ECO:0000256" key="1">
    <source>
        <dbReference type="SAM" id="SignalP"/>
    </source>
</evidence>
<dbReference type="Gene3D" id="2.60.120.260">
    <property type="entry name" value="Galactose-binding domain-like"/>
    <property type="match status" value="1"/>
</dbReference>
<evidence type="ECO:0000313" key="3">
    <source>
        <dbReference type="EMBL" id="MBO8439681.1"/>
    </source>
</evidence>
<name>A0A940IEP5_9BACT</name>
<gene>
    <name evidence="3" type="ORF">IAC51_03425</name>
</gene>
<dbReference type="Proteomes" id="UP000712007">
    <property type="component" value="Unassembled WGS sequence"/>
</dbReference>
<sequence length="1068" mass="118379">MRRGLKYVLALLLTVCAAATAAGQNDTYPYHCTFETDTAGWVFKRVGSLSPSEWCWGTADKNSGEKSIYISADGGSTAGYANRADGYYVVAYREFTGLTAGRYDLMFDCKAGGREDDKGVMRDGLRVAWIPSSGTVPTAGFGTALPSYMSTYKFMDYMGRETFYDMTWENITGAVTVQPGETAYRLVFFWQASGSDVRNPGACIDNVQLGPQNSSGCAEKPDNIKTERDVASGDIVITWDGNADEYELRYRPTAGVNLQSEETIVTGLTANSYTVTLRDIEDGAYTVSVRSICGGDTSVWTEQPNMFIYDATAYCLDYLNFHSDDTECTYGAFANPYANVAVRDMGYGSKNSLHTVHFLQNEYDPITNYQLKTVPEDAIASVRIGGWKEGDAMSSSITYRYTVTEDADVLKLRYAAVLEYADHHPAEGQTRIIVEILDAETDTLISPCTYSDFNAKNVDVDNVRGWNRIEVADVQPGYVSDATAVFWCDWTTIGINLQEYVGRTFNIRITLKACEVDYHFAYAYFTLDCGKGEIEGVSCGEHPEAFHVPEGFLYRWYEEKNPEVTISTADSLLIAPDDTVNYAVDLIFPENEECYFTLRASALPREPIAGMDYEIGYEECHSVVKLKNLSRIFGFWEGDTIETGEKCAVHEWDFGEYGTSTAFEPEITVPAEGDTFSVRLTASIDENHVCTDTKEFTVYVPSIIENTTVLSYYICEGAMVTHDGTDYTETTYEVFDYVSNRTGCDSTVVLDIRALVTDTVPDGDTVCTEELPVLFHGEELTETGHYEYVVGSSLGCDSIVYTMDLLVNQSLVMALDAGDVEVCADDEEYMIGFEVYEGVATDYNIMYGADAEAAGFVQGEVRTVEETGSVTVEMPEGIRPGRYSCDVVFYNSDCGNETFPLTLEVLYPSSVIAQRWNDVLGLKNSDYNGGYEFTSYQWYKDGAPLDGEVRPTLYAPEGLDTAGRYRMLLRRADDGVEQYTCDVIPIHYEERSMEVVPTVAFGGGSIEVKSSHSAHGRLYGADGRLVAEYDIAEGVTRLSVPPAEGIYVLQICYADGRSESQKITVVRR</sequence>
<reference evidence="3" key="1">
    <citation type="submission" date="2020-10" db="EMBL/GenBank/DDBJ databases">
        <authorList>
            <person name="Gilroy R."/>
        </authorList>
    </citation>
    <scope>NUCLEOTIDE SEQUENCE</scope>
    <source>
        <strain evidence="3">3924</strain>
    </source>
</reference>
<accession>A0A940IEP5</accession>
<feature type="signal peptide" evidence="1">
    <location>
        <begin position="1"/>
        <end position="21"/>
    </location>
</feature>
<dbReference type="EMBL" id="JADIMV010000056">
    <property type="protein sequence ID" value="MBO8439681.1"/>
    <property type="molecule type" value="Genomic_DNA"/>
</dbReference>
<evidence type="ECO:0000259" key="2">
    <source>
        <dbReference type="PROSITE" id="PS50853"/>
    </source>
</evidence>
<reference evidence="3" key="2">
    <citation type="journal article" date="2021" name="PeerJ">
        <title>Extensive microbial diversity within the chicken gut microbiome revealed by metagenomics and culture.</title>
        <authorList>
            <person name="Gilroy R."/>
            <person name="Ravi A."/>
            <person name="Getino M."/>
            <person name="Pursley I."/>
            <person name="Horton D.L."/>
            <person name="Alikhan N.F."/>
            <person name="Baker D."/>
            <person name="Gharbi K."/>
            <person name="Hall N."/>
            <person name="Watson M."/>
            <person name="Adriaenssens E.M."/>
            <person name="Foster-Nyarko E."/>
            <person name="Jarju S."/>
            <person name="Secka A."/>
            <person name="Antonio M."/>
            <person name="Oren A."/>
            <person name="Chaudhuri R.R."/>
            <person name="La Ragione R."/>
            <person name="Hildebrand F."/>
            <person name="Pallen M.J."/>
        </authorList>
    </citation>
    <scope>NUCLEOTIDE SEQUENCE</scope>
    <source>
        <strain evidence="3">3924</strain>
    </source>
</reference>
<organism evidence="3 4">
    <name type="scientific">Candidatus Aphodosoma intestinipullorum</name>
    <dbReference type="NCBI Taxonomy" id="2840674"/>
    <lineage>
        <taxon>Bacteria</taxon>
        <taxon>Pseudomonadati</taxon>
        <taxon>Bacteroidota</taxon>
        <taxon>Bacteroidia</taxon>
        <taxon>Bacteroidales</taxon>
        <taxon>Candidatus Aphodosoma</taxon>
    </lineage>
</organism>
<keyword evidence="1" id="KW-0732">Signal</keyword>
<proteinExistence type="predicted"/>
<dbReference type="CDD" id="cd00063">
    <property type="entry name" value="FN3"/>
    <property type="match status" value="1"/>
</dbReference>
<dbReference type="PROSITE" id="PS50853">
    <property type="entry name" value="FN3"/>
    <property type="match status" value="1"/>
</dbReference>
<feature type="domain" description="Fibronectin type-III" evidence="2">
    <location>
        <begin position="220"/>
        <end position="311"/>
    </location>
</feature>
<comment type="caution">
    <text evidence="3">The sequence shown here is derived from an EMBL/GenBank/DDBJ whole genome shotgun (WGS) entry which is preliminary data.</text>
</comment>
<protein>
    <submittedName>
        <fullName evidence="3">Fibronectin type III domain-containing protein</fullName>
    </submittedName>
</protein>